<feature type="region of interest" description="Disordered" evidence="1">
    <location>
        <begin position="236"/>
        <end position="260"/>
    </location>
</feature>
<comment type="caution">
    <text evidence="2">The sequence shown here is derived from an EMBL/GenBank/DDBJ whole genome shotgun (WGS) entry which is preliminary data.</text>
</comment>
<dbReference type="STRING" id="1685378.AVO44_07340"/>
<feature type="compositionally biased region" description="Low complexity" evidence="1">
    <location>
        <begin position="319"/>
        <end position="337"/>
    </location>
</feature>
<dbReference type="EMBL" id="LQBP01000003">
    <property type="protein sequence ID" value="KUJ79978.1"/>
    <property type="molecule type" value="Genomic_DNA"/>
</dbReference>
<name>A0A0X3TWB6_9RHOB</name>
<proteinExistence type="predicted"/>
<feature type="region of interest" description="Disordered" evidence="1">
    <location>
        <begin position="462"/>
        <end position="486"/>
    </location>
</feature>
<evidence type="ECO:0000313" key="2">
    <source>
        <dbReference type="EMBL" id="KUJ79978.1"/>
    </source>
</evidence>
<reference evidence="3" key="1">
    <citation type="submission" date="2015-12" db="EMBL/GenBank/DDBJ databases">
        <authorList>
            <person name="Zhang G."/>
            <person name="Stingl U."/>
        </authorList>
    </citation>
    <scope>NUCLEOTIDE SEQUENCE [LARGE SCALE GENOMIC DNA]</scope>
    <source>
        <strain evidence="3">ZGT108</strain>
    </source>
</reference>
<dbReference type="OrthoDB" id="7870459at2"/>
<feature type="region of interest" description="Disordered" evidence="1">
    <location>
        <begin position="307"/>
        <end position="346"/>
    </location>
</feature>
<accession>A0A0X3TWB6</accession>
<dbReference type="RefSeq" id="WP_068334718.1">
    <property type="nucleotide sequence ID" value="NZ_LQBP01000003.1"/>
</dbReference>
<dbReference type="AlphaFoldDB" id="A0A0X3TWB6"/>
<gene>
    <name evidence="2" type="ORF">AVO44_07340</name>
</gene>
<dbReference type="Proteomes" id="UP000053690">
    <property type="component" value="Unassembled WGS sequence"/>
</dbReference>
<sequence length="674" mass="71611">MKPAFALSFSATGISVHHQSDSDWYCIGEVALDAPDLNAQLFALRDRAFALENNLTCQVIIPADQVRFLSVEADAQSQSESAEHTLADATPYSVDELVFDSATIGPTTHIAAVTRQTLIEAQDFATEHGFVPVQITTESAPEDFPAKPMFPVPDIPSAPEETAEGVETDKLPANVHVIADETPPESFRSVPTPISPGQSTTNVIAKHYVIPGAVALGLAVSFGAWALIGSDTDESVQTGSVQTEEAVPEPDPQGDIVSEATPETPAIGTAQVEPQITDREVEQPDVAEDAPDISPTDAAILEALTVAPTETPPREEAEIASPPTSSSSPSADDAQPDLTPADEAIRNALNIAPTVVEEIARDPEPPEDQALPGVKITAPEPLEPPVPLSQDEPYLASVDGTNLSNDAIALPSVQSYDTDAPFERVALPSVAGTRFELDDSGLVTPTVEGTLNPEGVVVYLGRPSKVPPEPPVRFEEEPTLEEAPDSRLAGLRPKLRPADLTSRFERQQLGGRTREELAVLRPKLRPASLQQQPEVDETPTALAVVRVPRPKLRPAGLAPAAATPQPSTLGSTAAVSQPEADTFQPKAVAPKIPSSASVARQATIDNAMNLRKLNLIGVYGTPANRRALVRLPSGRYKKLKVGDRIDGGQVIAIGDSELRYQKKGRNVTLKMPRG</sequence>
<evidence type="ECO:0000256" key="1">
    <source>
        <dbReference type="SAM" id="MobiDB-lite"/>
    </source>
</evidence>
<protein>
    <recommendedName>
        <fullName evidence="4">Pilus assembly protein PilZ</fullName>
    </recommendedName>
</protein>
<feature type="region of interest" description="Disordered" evidence="1">
    <location>
        <begin position="360"/>
        <end position="399"/>
    </location>
</feature>
<evidence type="ECO:0008006" key="4">
    <source>
        <dbReference type="Google" id="ProtNLM"/>
    </source>
</evidence>
<organism evidence="2 3">
    <name type="scientific">Ruegeria profundi</name>
    <dbReference type="NCBI Taxonomy" id="1685378"/>
    <lineage>
        <taxon>Bacteria</taxon>
        <taxon>Pseudomonadati</taxon>
        <taxon>Pseudomonadota</taxon>
        <taxon>Alphaproteobacteria</taxon>
        <taxon>Rhodobacterales</taxon>
        <taxon>Roseobacteraceae</taxon>
        <taxon>Ruegeria</taxon>
    </lineage>
</organism>
<keyword evidence="3" id="KW-1185">Reference proteome</keyword>
<evidence type="ECO:0000313" key="3">
    <source>
        <dbReference type="Proteomes" id="UP000053690"/>
    </source>
</evidence>